<name>A0A1J1HFU6_PLARL</name>
<feature type="coiled-coil region" evidence="1">
    <location>
        <begin position="791"/>
        <end position="828"/>
    </location>
</feature>
<feature type="coiled-coil region" evidence="1">
    <location>
        <begin position="2339"/>
        <end position="2366"/>
    </location>
</feature>
<keyword evidence="2" id="KW-0812">Transmembrane</keyword>
<organism evidence="4 5">
    <name type="scientific">Plasmodium relictum</name>
    <dbReference type="NCBI Taxonomy" id="85471"/>
    <lineage>
        <taxon>Eukaryota</taxon>
        <taxon>Sar</taxon>
        <taxon>Alveolata</taxon>
        <taxon>Apicomplexa</taxon>
        <taxon>Aconoidasida</taxon>
        <taxon>Haemosporida</taxon>
        <taxon>Plasmodiidae</taxon>
        <taxon>Plasmodium</taxon>
        <taxon>Plasmodium (Haemamoeba)</taxon>
    </lineage>
</organism>
<evidence type="ECO:0000256" key="2">
    <source>
        <dbReference type="SAM" id="Phobius"/>
    </source>
</evidence>
<dbReference type="KEGG" id="prel:PRELSG_1445900"/>
<evidence type="ECO:0000313" key="5">
    <source>
        <dbReference type="Proteomes" id="UP000220158"/>
    </source>
</evidence>
<proteinExistence type="predicted"/>
<feature type="coiled-coil region" evidence="1">
    <location>
        <begin position="1186"/>
        <end position="1325"/>
    </location>
</feature>
<feature type="coiled-coil region" evidence="1">
    <location>
        <begin position="1788"/>
        <end position="1869"/>
    </location>
</feature>
<feature type="transmembrane region" description="Helical" evidence="2">
    <location>
        <begin position="2520"/>
        <end position="2540"/>
    </location>
</feature>
<dbReference type="VEuPathDB" id="PlasmoDB:PRELSG_1445900"/>
<dbReference type="Proteomes" id="UP000220158">
    <property type="component" value="Chromosome 14"/>
</dbReference>
<feature type="coiled-coil region" evidence="1">
    <location>
        <begin position="1981"/>
        <end position="2015"/>
    </location>
</feature>
<evidence type="ECO:0000313" key="4">
    <source>
        <dbReference type="EMBL" id="CRH02725.1"/>
    </source>
</evidence>
<keyword evidence="2" id="KW-1133">Transmembrane helix</keyword>
<keyword evidence="1" id="KW-0175">Coiled coil</keyword>
<accession>A0A1J1HFU6</accession>
<reference evidence="4 5" key="1">
    <citation type="submission" date="2015-04" db="EMBL/GenBank/DDBJ databases">
        <authorList>
            <consortium name="Pathogen Informatics"/>
        </authorList>
    </citation>
    <scope>NUCLEOTIDE SEQUENCE [LARGE SCALE GENOMIC DNA]</scope>
    <source>
        <strain evidence="4 5">SGS1</strain>
    </source>
</reference>
<dbReference type="OMA" id="VINQAEN"/>
<dbReference type="GeneID" id="39738891"/>
<dbReference type="EMBL" id="LN835309">
    <property type="protein sequence ID" value="CRH02725.1"/>
    <property type="molecule type" value="Genomic_DNA"/>
</dbReference>
<feature type="coiled-coil region" evidence="1">
    <location>
        <begin position="572"/>
        <end position="645"/>
    </location>
</feature>
<feature type="coiled-coil region" evidence="1">
    <location>
        <begin position="1566"/>
        <end position="1593"/>
    </location>
</feature>
<dbReference type="OrthoDB" id="385684at2759"/>
<gene>
    <name evidence="4" type="ORF">PRELSG_1445900</name>
</gene>
<feature type="chain" id="PRO_5012362552" evidence="3">
    <location>
        <begin position="24"/>
        <end position="2585"/>
    </location>
</feature>
<dbReference type="RefSeq" id="XP_028535245.1">
    <property type="nucleotide sequence ID" value="XM_028679541.1"/>
</dbReference>
<feature type="coiled-coil region" evidence="1">
    <location>
        <begin position="1654"/>
        <end position="1734"/>
    </location>
</feature>
<keyword evidence="2" id="KW-0472">Membrane</keyword>
<feature type="coiled-coil region" evidence="1">
    <location>
        <begin position="1000"/>
        <end position="1027"/>
    </location>
</feature>
<keyword evidence="5" id="KW-1185">Reference proteome</keyword>
<protein>
    <submittedName>
        <fullName evidence="4">Reticulocyte binding protein, putative</fullName>
    </submittedName>
</protein>
<sequence>MKGTKFTIAYFFLTFFIFDLSHGEKVQVESIEFTSDIHLPFTPNLVEKQLEDKSIANYNTKKKKNLKISISSNPTKYNKKMVKLKIEDKKSPHLYTDKQYVVLKNHNTRIEPSHTIYIKKNIPYLSNNYVYDEGKQNKLNSIMHSFIDKGTTNLFDELFSFYISLIHKIKESLDKAKEIYIAVLSYEDMKIYFENSPTSEKFNINVSPLIIKIKDKVETYMSFCEESKDDIEKKYNKLIELMGNNKELSTFTEMHNQIKSKIIEVETKLNEDFKVIESKNSEVYNILDKLIQETYCVNKDCSSVSFHYEGNVVNQFSALKVDIADCHFNSEKISNFMNYDNKLLKIKYINFCQKKHKLSFSLLMEQIMDIAETHKKYEDIFTKNIGIIKNAMVDLSYVDMDSENIMKTINKFSFACKAVYTVAEWKDTLMTIFDSKKAEMYTLFDKIKEELEHKIFSIVYPGDLEARSEIFSNSQIILGNIDRLIFENCELLEGSLYGYSNPRIYTINNELLKICSQLFTHNMSLKSKLRLVNDQYNLMKHEQSEVDKLRKSIHFIGRNQLENITSDIVDKVRKMENIVTLANDKLEVLNENDQELVSLKEKIDQLIKQFQEKNEEQKELKRQEDEEIEQAATDIKQNLEQIEEKISKLKPFIDLKDNSNEELNIIERVIDISSCNNKDEFTTEKEKIKERMELALKSLLGNGKIEKAYKELPHYISEKKRLNYMLYDLDTVNNILKELKQKCDELDEFINKGTTIVNDEVTIEASNLTQLRNNLIMKSFEDLHNKMNNSYQNFNNTLSSINENIADCEEKRKKIKIYEDDIAERKGEFLDKLIEEGNDSLKGGDTSQVVLALKEVIKENKIFILEKISDGRSIIDTFKGQFELSRKIEKYKSYLQNNQIFDNINSLKASIHEMNADNKLNDCQSRYDSVIYSIDDSIKKVELSKSIIEGVKILNKVINESNKNNESIEHLKGNLKESDEKINKHMVSINEDNLIEDDVKQRLLGELNNEKNKIEDEIRKISALKERSNDLIESSTNFKETVGNSLAEEDTRAHSKDISSKKEKLESITGEISNLTTAITVLSFGVDSLINTQNNEIANLIYNLIIKLEWEIKSKVERSLGILEATKESFEKYKFEKDIKNIFSEENKEALNIISQNIITFKNYINTYMEKYLEIKKKSKNIVDESDNLKKSIENLVDKRSNMKMNNGQMNTILEDFSTWEEELQNLLSNINEKKLEYKKTLVYDSMDRIIYQKRRSDEEIETINLYNEKIDKLKKKITDTTECVLENFNYEDYTNGSRRNQEKIDRLEQEVSILRNEVSNAKREDEIHAIHTNVKQKLREVINEKSKIDDVSKVIKHMEKLLMLTEFSVVMEDIEMNTPKVKEEEGLVKKQFTESEKMKENILRDFENAKKLKDSLINNLDENSIDRCIEEVKVIRENILSNIENINNFLKEAEIHKIASLLYFKNTVRGKEKIEYLKNHDEGEKKEITEQVMENVNRYVRESEDYSNKAAEHAQKTSKNYELSSAYEKKINDLLKEQLILAEKIKVDMKKNDAIYVQIEIEDDYYSNENLLKKLKEKLIRLKQEDSHMKNEDGTNNEKSRDAFTKIEITRANASNVLLNVEKIENRIIDILNEAKIEMEPILMGYKGNYDTLDELKIEKENLKNVSKVLKELEDKRKNFKIELNELGIIETKVNRMENEMNIYKKNYEEGILEEIKKISDQEKKNIELLKESINLITKNAITFLRDSVLGENHITQKFEDPERKLNEIYDSFNKSYKEIEKDALIILESSKTYNDLKEKKEKAKIEKEKLIELNKEVKILLSNINDIKINEVLRLILFMKDKLDNISENADEEYLKLKEHAEDIKRNVQNMINSKSIIAAFNELDNAKHKCSEFKKRKISHSSYKYNAYSIYNEIFKASEFIDIDIETISNLKGHSNINDTEDIVLSIQGDSFDIDSKEKENEENIIKMKSIYEQIKIRDGLKNKIRETANEVDKILLNVQNLLEKYKEIKEVNSDEKEYVEILKSSREYENFIEMTNYYEEKYNKIEIKLKTDSIITELNKYKNSLYILDELIETSNIEEFTANILEKVKGDISTITNKVIDINNNISGINASYYELLELRRKCKLYFLSLIITTINTEISKDVVIIKKEKEYIVACVEYIINNYNRINDDIYTTNKCFSGYHISFYESNNIEDSNKVMEEFKIEEQNVLEKIDDLKRSFLRANERRNSISIDESFQEIKYLYKEFKKKKKHFKNILKKMNEIESKEIENSAKIFANMAESYKNVIENEKEKILYIKDELKEIEYFLNSKAGRLLLIEPIDAIRKTLQHEKIYDIIKHIEIKLNGLENRNDNEDNKLTNHIEQIPYLIERTRFLLKDAELYQKKIDHNLSEEEKMEIVNEVNYHINNAKSWIKKSMDIFDNIQSMIGQGKEFIYENNNTIFSINNIIKKIDQKEKNEKWLIDHIKSHLDEINKVKDKNVLIENNNYDNSQFEQLNQEKYEENNENGGSKFYHLNIKVIIGIIIVFLLFSSGIISVLFKNKNKHINGKSNKNEVYETHEGFNNLYNFDKKEVIVTPFANHEQF</sequence>
<feature type="signal peptide" evidence="3">
    <location>
        <begin position="1"/>
        <end position="23"/>
    </location>
</feature>
<keyword evidence="3" id="KW-0732">Signal</keyword>
<evidence type="ECO:0000256" key="3">
    <source>
        <dbReference type="SAM" id="SignalP"/>
    </source>
</evidence>
<evidence type="ECO:0000256" key="1">
    <source>
        <dbReference type="SAM" id="Coils"/>
    </source>
</evidence>